<organism evidence="1 2">
    <name type="scientific">Canavalia gladiata</name>
    <name type="common">Sword bean</name>
    <name type="synonym">Dolichos gladiatus</name>
    <dbReference type="NCBI Taxonomy" id="3824"/>
    <lineage>
        <taxon>Eukaryota</taxon>
        <taxon>Viridiplantae</taxon>
        <taxon>Streptophyta</taxon>
        <taxon>Embryophyta</taxon>
        <taxon>Tracheophyta</taxon>
        <taxon>Spermatophyta</taxon>
        <taxon>Magnoliopsida</taxon>
        <taxon>eudicotyledons</taxon>
        <taxon>Gunneridae</taxon>
        <taxon>Pentapetalae</taxon>
        <taxon>rosids</taxon>
        <taxon>fabids</taxon>
        <taxon>Fabales</taxon>
        <taxon>Fabaceae</taxon>
        <taxon>Papilionoideae</taxon>
        <taxon>50 kb inversion clade</taxon>
        <taxon>NPAAA clade</taxon>
        <taxon>indigoferoid/millettioid clade</taxon>
        <taxon>Phaseoleae</taxon>
        <taxon>Canavalia</taxon>
    </lineage>
</organism>
<comment type="caution">
    <text evidence="1">The sequence shown here is derived from an EMBL/GenBank/DDBJ whole genome shotgun (WGS) entry which is preliminary data.</text>
</comment>
<evidence type="ECO:0000313" key="1">
    <source>
        <dbReference type="EMBL" id="KAK7361957.1"/>
    </source>
</evidence>
<evidence type="ECO:0000313" key="2">
    <source>
        <dbReference type="Proteomes" id="UP001367508"/>
    </source>
</evidence>
<dbReference type="Proteomes" id="UP001367508">
    <property type="component" value="Unassembled WGS sequence"/>
</dbReference>
<accession>A0AAN9N108</accession>
<proteinExistence type="predicted"/>
<protein>
    <submittedName>
        <fullName evidence="1">Uncharacterized protein</fullName>
    </submittedName>
</protein>
<name>A0AAN9N108_CANGL</name>
<reference evidence="1 2" key="1">
    <citation type="submission" date="2024-01" db="EMBL/GenBank/DDBJ databases">
        <title>The genomes of 5 underutilized Papilionoideae crops provide insights into root nodulation and disease resistanc.</title>
        <authorList>
            <person name="Jiang F."/>
        </authorList>
    </citation>
    <scope>NUCLEOTIDE SEQUENCE [LARGE SCALE GENOMIC DNA]</scope>
    <source>
        <strain evidence="1">LVBAO_FW01</strain>
        <tissue evidence="1">Leaves</tissue>
    </source>
</reference>
<keyword evidence="2" id="KW-1185">Reference proteome</keyword>
<dbReference type="EMBL" id="JAYMYQ010000001">
    <property type="protein sequence ID" value="KAK7361957.1"/>
    <property type="molecule type" value="Genomic_DNA"/>
</dbReference>
<gene>
    <name evidence="1" type="ORF">VNO77_04053</name>
</gene>
<sequence length="79" mass="8920">MLFYMKEASKLVLVGIEPCCVMSKRKLRHENAVCMVDDECGMHELACVEQNVAARKIAQSYNLDHNFDNYALSLSPPPC</sequence>
<dbReference type="AlphaFoldDB" id="A0AAN9N108"/>